<keyword evidence="1" id="KW-0812">Transmembrane</keyword>
<comment type="caution">
    <text evidence="2">The sequence shown here is derived from an EMBL/GenBank/DDBJ whole genome shotgun (WGS) entry which is preliminary data.</text>
</comment>
<evidence type="ECO:0008006" key="4">
    <source>
        <dbReference type="Google" id="ProtNLM"/>
    </source>
</evidence>
<evidence type="ECO:0000313" key="2">
    <source>
        <dbReference type="EMBL" id="OGH66421.1"/>
    </source>
</evidence>
<dbReference type="InterPro" id="IPR045584">
    <property type="entry name" value="Pilin-like"/>
</dbReference>
<sequence length="147" mass="15783">MSMYTYNKKAFTLIELLVVIGIIVFLFVIGVIALGSARQQARDSKRLSDLRAVQAHLEWYFSDHNGYPVIPAPGLVLGDPSSSCLNTAGFQPKGCSSPYLDIIPADPGDGKYVYVSADGTGYVINSMLEGNVNGLQGNIRVTPSGIQ</sequence>
<organism evidence="2 3">
    <name type="scientific">Candidatus Magasanikbacteria bacterium RIFCSPHIGHO2_02_FULL_41_13</name>
    <dbReference type="NCBI Taxonomy" id="1798676"/>
    <lineage>
        <taxon>Bacteria</taxon>
        <taxon>Candidatus Magasanikiibacteriota</taxon>
    </lineage>
</organism>
<protein>
    <recommendedName>
        <fullName evidence="4">Type II secretion system protein GspG C-terminal domain-containing protein</fullName>
    </recommendedName>
</protein>
<name>A0A1F6M438_9BACT</name>
<dbReference type="STRING" id="1798676.A3B90_00215"/>
<proteinExistence type="predicted"/>
<dbReference type="Gene3D" id="3.30.700.10">
    <property type="entry name" value="Glycoprotein, Type 4 Pilin"/>
    <property type="match status" value="1"/>
</dbReference>
<dbReference type="SUPFAM" id="SSF54523">
    <property type="entry name" value="Pili subunits"/>
    <property type="match status" value="1"/>
</dbReference>
<accession>A0A1F6M438</accession>
<keyword evidence="1" id="KW-1133">Transmembrane helix</keyword>
<gene>
    <name evidence="2" type="ORF">A3B90_00215</name>
</gene>
<keyword evidence="1" id="KW-0472">Membrane</keyword>
<evidence type="ECO:0000256" key="1">
    <source>
        <dbReference type="SAM" id="Phobius"/>
    </source>
</evidence>
<dbReference type="Proteomes" id="UP000178742">
    <property type="component" value="Unassembled WGS sequence"/>
</dbReference>
<feature type="transmembrane region" description="Helical" evidence="1">
    <location>
        <begin position="12"/>
        <end position="37"/>
    </location>
</feature>
<dbReference type="EMBL" id="MFPX01000018">
    <property type="protein sequence ID" value="OGH66421.1"/>
    <property type="molecule type" value="Genomic_DNA"/>
</dbReference>
<evidence type="ECO:0000313" key="3">
    <source>
        <dbReference type="Proteomes" id="UP000178742"/>
    </source>
</evidence>
<dbReference type="AlphaFoldDB" id="A0A1F6M438"/>
<reference evidence="2 3" key="1">
    <citation type="journal article" date="2016" name="Nat. Commun.">
        <title>Thousands of microbial genomes shed light on interconnected biogeochemical processes in an aquifer system.</title>
        <authorList>
            <person name="Anantharaman K."/>
            <person name="Brown C.T."/>
            <person name="Hug L.A."/>
            <person name="Sharon I."/>
            <person name="Castelle C.J."/>
            <person name="Probst A.J."/>
            <person name="Thomas B.C."/>
            <person name="Singh A."/>
            <person name="Wilkins M.J."/>
            <person name="Karaoz U."/>
            <person name="Brodie E.L."/>
            <person name="Williams K.H."/>
            <person name="Hubbard S.S."/>
            <person name="Banfield J.F."/>
        </authorList>
    </citation>
    <scope>NUCLEOTIDE SEQUENCE [LARGE SCALE GENOMIC DNA]</scope>
</reference>